<name>A0A067JHY1_JATCU</name>
<dbReference type="KEGG" id="jcu:105647588"/>
<organism evidence="2 3">
    <name type="scientific">Jatropha curcas</name>
    <name type="common">Barbados nut</name>
    <dbReference type="NCBI Taxonomy" id="180498"/>
    <lineage>
        <taxon>Eukaryota</taxon>
        <taxon>Viridiplantae</taxon>
        <taxon>Streptophyta</taxon>
        <taxon>Embryophyta</taxon>
        <taxon>Tracheophyta</taxon>
        <taxon>Spermatophyta</taxon>
        <taxon>Magnoliopsida</taxon>
        <taxon>eudicotyledons</taxon>
        <taxon>Gunneridae</taxon>
        <taxon>Pentapetalae</taxon>
        <taxon>rosids</taxon>
        <taxon>fabids</taxon>
        <taxon>Malpighiales</taxon>
        <taxon>Euphorbiaceae</taxon>
        <taxon>Crotonoideae</taxon>
        <taxon>Jatropheae</taxon>
        <taxon>Jatropha</taxon>
    </lineage>
</organism>
<dbReference type="AlphaFoldDB" id="A0A067JHY1"/>
<dbReference type="Proteomes" id="UP000027138">
    <property type="component" value="Unassembled WGS sequence"/>
</dbReference>
<feature type="compositionally biased region" description="Polar residues" evidence="1">
    <location>
        <begin position="173"/>
        <end position="186"/>
    </location>
</feature>
<sequence>MDQREDQFQTKGICSRLYNFMTKTLAIYALKSVKLGHPLHKNFARARTRPPCNSDLMVQPVTQEETPFEGVEQTLNIKNSDPFFPNSSSINGLKQEGKELQEVQENNSNFNGEKIEAKVPKKVVSINDRVEEIDTSKKRIRRKKSKENLTSFEQEEEEPKPLKSILKVGSFSGEKSNSFVNRTSDE</sequence>
<accession>A0A067JHY1</accession>
<evidence type="ECO:0000313" key="3">
    <source>
        <dbReference type="Proteomes" id="UP000027138"/>
    </source>
</evidence>
<proteinExistence type="predicted"/>
<evidence type="ECO:0000256" key="1">
    <source>
        <dbReference type="SAM" id="MobiDB-lite"/>
    </source>
</evidence>
<reference evidence="2 3" key="1">
    <citation type="journal article" date="2014" name="PLoS ONE">
        <title>Global Analysis of Gene Expression Profiles in Physic Nut (Jatropha curcas L.) Seedlings Exposed to Salt Stress.</title>
        <authorList>
            <person name="Zhang L."/>
            <person name="Zhang C."/>
            <person name="Wu P."/>
            <person name="Chen Y."/>
            <person name="Li M."/>
            <person name="Jiang H."/>
            <person name="Wu G."/>
        </authorList>
    </citation>
    <scope>NUCLEOTIDE SEQUENCE [LARGE SCALE GENOMIC DNA]</scope>
    <source>
        <strain evidence="3">cv. GZQX0401</strain>
        <tissue evidence="2">Young leaves</tissue>
    </source>
</reference>
<gene>
    <name evidence="2" type="ORF">JCGZ_23389</name>
</gene>
<feature type="region of interest" description="Disordered" evidence="1">
    <location>
        <begin position="138"/>
        <end position="186"/>
    </location>
</feature>
<evidence type="ECO:0000313" key="2">
    <source>
        <dbReference type="EMBL" id="KDP23556.1"/>
    </source>
</evidence>
<keyword evidence="3" id="KW-1185">Reference proteome</keyword>
<dbReference type="OrthoDB" id="1531937at2759"/>
<dbReference type="EMBL" id="KK915213">
    <property type="protein sequence ID" value="KDP23556.1"/>
    <property type="molecule type" value="Genomic_DNA"/>
</dbReference>
<protein>
    <submittedName>
        <fullName evidence="2">Uncharacterized protein</fullName>
    </submittedName>
</protein>